<comment type="caution">
    <text evidence="1">The sequence shown here is derived from an EMBL/GenBank/DDBJ whole genome shotgun (WGS) entry which is preliminary data.</text>
</comment>
<sequence>MSDRIVSHLPQLGEDLKWQLDQALGLTDNYLSEFTDRLDLEPPFFDACEYLPDNEYDADTDQTQPLSKTGHELGHLARQLSYVLRLIQVQDKDLHGNILLWMQCFSVDLEFIHRLGYLGDSREECSGPPKEWDIQKVRLWLRDTLSEFYEASLSSDVLEAVQQKEVAHHQPAAAHIEASGACGLREGSQEYPYRNGSICELADTSAQPEAIYADAIVLSPISYFPDSIVAELPADSIHAQGVPTMLTPPISKCIEEMKPEATIYQKTNLPPVYECTATIFKSDHLIPDDM</sequence>
<dbReference type="EMBL" id="PKMI01000020">
    <property type="protein sequence ID" value="RBA15839.1"/>
    <property type="molecule type" value="Genomic_DNA"/>
</dbReference>
<protein>
    <submittedName>
        <fullName evidence="1">Uncharacterized protein</fullName>
    </submittedName>
</protein>
<dbReference type="Proteomes" id="UP000251714">
    <property type="component" value="Unassembled WGS sequence"/>
</dbReference>
<gene>
    <name evidence="1" type="ORF">FPRO05_12060</name>
</gene>
<name>A0A365N4U5_GIBIN</name>
<organism evidence="1 2">
    <name type="scientific">Gibberella intermedia</name>
    <name type="common">Bulb rot disease fungus</name>
    <name type="synonym">Fusarium proliferatum</name>
    <dbReference type="NCBI Taxonomy" id="948311"/>
    <lineage>
        <taxon>Eukaryota</taxon>
        <taxon>Fungi</taxon>
        <taxon>Dikarya</taxon>
        <taxon>Ascomycota</taxon>
        <taxon>Pezizomycotina</taxon>
        <taxon>Sordariomycetes</taxon>
        <taxon>Hypocreomycetidae</taxon>
        <taxon>Hypocreales</taxon>
        <taxon>Nectriaceae</taxon>
        <taxon>Fusarium</taxon>
        <taxon>Fusarium fujikuroi species complex</taxon>
    </lineage>
</organism>
<proteinExistence type="predicted"/>
<accession>A0A365N4U5</accession>
<reference evidence="1 2" key="1">
    <citation type="submission" date="2017-12" db="EMBL/GenBank/DDBJ databases">
        <title>Genome sequence of the mycotoxigenic crop pathogen Fusarium proliferatum, strain ITEM 2341 from Date Palm.</title>
        <authorList>
            <person name="Almiman B.F."/>
            <person name="Shittu T.A."/>
            <person name="Muthumeenakshi S."/>
            <person name="Baroncelli R."/>
            <person name="Sreenivasaprasada S."/>
        </authorList>
    </citation>
    <scope>NUCLEOTIDE SEQUENCE [LARGE SCALE GENOMIC DNA]</scope>
    <source>
        <strain evidence="1 2">ITEM 2341</strain>
    </source>
</reference>
<dbReference type="AlphaFoldDB" id="A0A365N4U5"/>
<evidence type="ECO:0000313" key="2">
    <source>
        <dbReference type="Proteomes" id="UP000251714"/>
    </source>
</evidence>
<evidence type="ECO:0000313" key="1">
    <source>
        <dbReference type="EMBL" id="RBA15839.1"/>
    </source>
</evidence>